<dbReference type="InterPro" id="IPR019886">
    <property type="entry name" value="Na_symporter_ssu"/>
</dbReference>
<feature type="transmembrane region" description="Helical" evidence="1">
    <location>
        <begin position="21"/>
        <end position="41"/>
    </location>
</feature>
<evidence type="ECO:0000256" key="1">
    <source>
        <dbReference type="SAM" id="Phobius"/>
    </source>
</evidence>
<gene>
    <name evidence="3" type="ORF">J2Z79_002127</name>
</gene>
<reference evidence="3 4" key="1">
    <citation type="submission" date="2021-03" db="EMBL/GenBank/DDBJ databases">
        <title>Genomic Encyclopedia of Type Strains, Phase IV (KMG-IV): sequencing the most valuable type-strain genomes for metagenomic binning, comparative biology and taxonomic classification.</title>
        <authorList>
            <person name="Goeker M."/>
        </authorList>
    </citation>
    <scope>NUCLEOTIDE SEQUENCE [LARGE SCALE GENOMIC DNA]</scope>
    <source>
        <strain evidence="3 4">DSM 27138</strain>
    </source>
</reference>
<dbReference type="Pfam" id="PF13937">
    <property type="entry name" value="DUF4212"/>
    <property type="match status" value="1"/>
</dbReference>
<accession>A0ABS4JT65</accession>
<keyword evidence="1" id="KW-0812">Transmembrane</keyword>
<dbReference type="EMBL" id="JAGGLG010000016">
    <property type="protein sequence ID" value="MBP2018712.1"/>
    <property type="molecule type" value="Genomic_DNA"/>
</dbReference>
<feature type="transmembrane region" description="Helical" evidence="1">
    <location>
        <begin position="53"/>
        <end position="74"/>
    </location>
</feature>
<dbReference type="Proteomes" id="UP001519289">
    <property type="component" value="Unassembled WGS sequence"/>
</dbReference>
<keyword evidence="1" id="KW-0472">Membrane</keyword>
<comment type="caution">
    <text evidence="3">The sequence shown here is derived from an EMBL/GenBank/DDBJ whole genome shotgun (WGS) entry which is preliminary data.</text>
</comment>
<organism evidence="3 4">
    <name type="scientific">Symbiobacterium terraclitae</name>
    <dbReference type="NCBI Taxonomy" id="557451"/>
    <lineage>
        <taxon>Bacteria</taxon>
        <taxon>Bacillati</taxon>
        <taxon>Bacillota</taxon>
        <taxon>Clostridia</taxon>
        <taxon>Eubacteriales</taxon>
        <taxon>Symbiobacteriaceae</taxon>
        <taxon>Symbiobacterium</taxon>
    </lineage>
</organism>
<keyword evidence="4" id="KW-1185">Reference proteome</keyword>
<name>A0ABS4JT65_9FIRM</name>
<evidence type="ECO:0000313" key="4">
    <source>
        <dbReference type="Proteomes" id="UP001519289"/>
    </source>
</evidence>
<evidence type="ECO:0000313" key="3">
    <source>
        <dbReference type="EMBL" id="MBP2018712.1"/>
    </source>
</evidence>
<protein>
    <submittedName>
        <fullName evidence="3">Solute:sodium symporter small subunit</fullName>
    </submittedName>
</protein>
<dbReference type="NCBIfam" id="TIGR03647">
    <property type="entry name" value="Na_symport_sm"/>
    <property type="match status" value="1"/>
</dbReference>
<dbReference type="RefSeq" id="WP_209466835.1">
    <property type="nucleotide sequence ID" value="NZ_JAGGLG010000016.1"/>
</dbReference>
<proteinExistence type="predicted"/>
<evidence type="ECO:0000259" key="2">
    <source>
        <dbReference type="Pfam" id="PF13937"/>
    </source>
</evidence>
<keyword evidence="1" id="KW-1133">Transmembrane helix</keyword>
<sequence>MSPKDVERYEGHFRANLGLAVKLLLVWALVSLGAGAALVWLDQFRILTGFPLGYYMGAQGAQVTFVILIFVYAFRMRTIDQKYGVDE</sequence>
<feature type="domain" description="Sodium symporter small subunit" evidence="2">
    <location>
        <begin position="11"/>
        <end position="86"/>
    </location>
</feature>